<dbReference type="InterPro" id="IPR027417">
    <property type="entry name" value="P-loop_NTPase"/>
</dbReference>
<evidence type="ECO:0000313" key="7">
    <source>
        <dbReference type="Proteomes" id="UP000239867"/>
    </source>
</evidence>
<dbReference type="InterPro" id="IPR049730">
    <property type="entry name" value="SNF2/RAD54-like_C"/>
</dbReference>
<dbReference type="Gene3D" id="3.40.50.300">
    <property type="entry name" value="P-loop containing nucleotide triphosphate hydrolases"/>
    <property type="match status" value="1"/>
</dbReference>
<keyword evidence="7" id="KW-1185">Reference proteome</keyword>
<keyword evidence="6" id="KW-0547">Nucleotide-binding</keyword>
<reference evidence="6 7" key="1">
    <citation type="journal article" date="2018" name="MBio">
        <title>Insights into the evolution of host association through the isolation and characterization of a novel human periodontal pathobiont, Desulfobulbus oralis.</title>
        <authorList>
            <person name="Cross K.L."/>
            <person name="Chirania P."/>
            <person name="Xiong W."/>
            <person name="Beall C.J."/>
            <person name="Elkins J.G."/>
            <person name="Giannone R.J."/>
            <person name="Griffen A.L."/>
            <person name="Guss A.M."/>
            <person name="Hettich R.L."/>
            <person name="Joshi S.S."/>
            <person name="Mokrzan E.M."/>
            <person name="Martin R.K."/>
            <person name="Zhulin I.B."/>
            <person name="Leys E.J."/>
            <person name="Podar M."/>
        </authorList>
    </citation>
    <scope>NUCLEOTIDE SEQUENCE [LARGE SCALE GENOMIC DNA]</scope>
    <source>
        <strain evidence="6 7">ORNL</strain>
    </source>
</reference>
<feature type="domain" description="Helicase C-terminal" evidence="5">
    <location>
        <begin position="680"/>
        <end position="868"/>
    </location>
</feature>
<dbReference type="Pfam" id="PF18731">
    <property type="entry name" value="HEPN_Swt1"/>
    <property type="match status" value="1"/>
</dbReference>
<dbReference type="Pfam" id="PF00176">
    <property type="entry name" value="SNF2-rel_dom"/>
    <property type="match status" value="1"/>
</dbReference>
<dbReference type="InterPro" id="IPR014001">
    <property type="entry name" value="Helicase_ATP-bd"/>
</dbReference>
<dbReference type="GO" id="GO:0004386">
    <property type="term" value="F:helicase activity"/>
    <property type="evidence" value="ECO:0007669"/>
    <property type="project" value="UniProtKB-KW"/>
</dbReference>
<dbReference type="GO" id="GO:0016787">
    <property type="term" value="F:hydrolase activity"/>
    <property type="evidence" value="ECO:0007669"/>
    <property type="project" value="UniProtKB-KW"/>
</dbReference>
<dbReference type="Gene3D" id="3.40.50.10810">
    <property type="entry name" value="Tandem AAA-ATPase domain"/>
    <property type="match status" value="1"/>
</dbReference>
<sequence>MHEKTLVHGAVAKHLGDVAGQLAVFLERVLPPLFDDWWNKAVVNTLSFQQKRRLEQRNITSLGDLDLAGLLRVLDQNWYQISNSLDLTSEARHFVKEMQTVRNRWAHPDAKGLPIDDIYRDMDTLQRFAVVIGADEKLIQDLRATKASLLAEESQPQPDPGAETPSAPPERKNDAAEFEPGQIVFIKSNPSSCGAVVAVLPGRPENRFKVFIDGTTQTFYASQLQAKDQREEKENTLSCDQFHAYLTALQIRYPGLSTLYSLNAARIDFIPYQFRPVLRFIRSDRPRLLIADGVGVGKTIEAGLILRELQARREIRSVLIVCPRPLVTEKKWQKEMKRFEERFTHLDGPTLRYCINEMDLDGVWPDQHQKSIVPYSLFDESLLYGSAPKGKGKRKKGLLDLDPPPRFDLVIVDEAHHIRNQDTFSHKAVKFFCDHAEAVVFLTATPIQLGSDDLFVLLNTLRPDLVIDQESFSHMAEPNPFINRAVSAMRSQVPEWQNLAVGALDQAASTPWGQAILRHNPDFTRMRTELLEKEVTHEERIRMISDTEGMHTFAGIINRTRRRDIGNFTVRKPETVAVPFTPAQQHLHDELLRIQAEIFSRIHNGVNVKFMMTTIRRQAASCLFALAPFLEEILSRHLDELSWEEADDTGVPGDEAIIPIQSQIESLLKAARTLEASDPKLDALRNIIRGKQSLPNNKVMLFSSFRHTLGYLFDHLVKDGFRVGLIHGGTPDEDRVSLRARFKKPKEDADCLDLLLFSEIGCEGLDYQFCDCIVNYDLPWNPMRVEQRIGRIDRNGQKSESVAIVNLITPGTVDADIYERCLIRIGVFNNTLGGSEDILGEITREIRNIAENYELSEEERKEKLQQLADNKIRFIQEQEELEQKQAELFGIRLPQEQMNHELADAASFWLSPASLCRLVTLYLQRVCGKDQEFILGEKPLKTLRLAQESRVHLLRDFQQLPRQNSSVYREWENWLKGGSQHLTITFESDCAMQHPEAAFIMPLHPLVKQAAQSLDAKQRVITNLTVVSNEVPIGRYEFAIYQWRFHGIREDLVLKPVASNAMVTEHLARFLESAADSPDALPDSLGASVWDDLDAQHYSLWNDARNRHRQKAQEQAEYRRESLSTSHRARIALLKEQLGQANNEKIQKMRRSQIEAAEADYARRIQELDIALERADIIADPVAYGVIHVFRRA</sequence>
<dbReference type="EMBL" id="CP021255">
    <property type="protein sequence ID" value="AVD71478.1"/>
    <property type="molecule type" value="Genomic_DNA"/>
</dbReference>
<feature type="coiled-coil region" evidence="2">
    <location>
        <begin position="839"/>
        <end position="884"/>
    </location>
</feature>
<evidence type="ECO:0000259" key="5">
    <source>
        <dbReference type="PROSITE" id="PS51194"/>
    </source>
</evidence>
<dbReference type="PANTHER" id="PTHR45766:SF6">
    <property type="entry name" value="SWI_SNF-RELATED MATRIX-ASSOCIATED ACTIN-DEPENDENT REGULATOR OF CHROMATIN SUBFAMILY A-LIKE PROTEIN 1"/>
    <property type="match status" value="1"/>
</dbReference>
<dbReference type="PANTHER" id="PTHR45766">
    <property type="entry name" value="DNA ANNEALING HELICASE AND ENDONUCLEASE ZRANB3 FAMILY MEMBER"/>
    <property type="match status" value="1"/>
</dbReference>
<dbReference type="InterPro" id="IPR000330">
    <property type="entry name" value="SNF2_N"/>
</dbReference>
<feature type="domain" description="Helicase ATP-binding" evidence="4">
    <location>
        <begin position="279"/>
        <end position="464"/>
    </location>
</feature>
<proteinExistence type="predicted"/>
<dbReference type="KEGG" id="deo:CAY53_08380"/>
<keyword evidence="6" id="KW-0347">Helicase</keyword>
<dbReference type="SUPFAM" id="SSF52540">
    <property type="entry name" value="P-loop containing nucleoside triphosphate hydrolases"/>
    <property type="match status" value="2"/>
</dbReference>
<evidence type="ECO:0000259" key="4">
    <source>
        <dbReference type="PROSITE" id="PS51192"/>
    </source>
</evidence>
<dbReference type="GO" id="GO:0005524">
    <property type="term" value="F:ATP binding"/>
    <property type="evidence" value="ECO:0007669"/>
    <property type="project" value="InterPro"/>
</dbReference>
<dbReference type="SMART" id="SM00487">
    <property type="entry name" value="DEXDc"/>
    <property type="match status" value="1"/>
</dbReference>
<dbReference type="PROSITE" id="PS51194">
    <property type="entry name" value="HELICASE_CTER"/>
    <property type="match status" value="1"/>
</dbReference>
<dbReference type="InterPro" id="IPR041650">
    <property type="entry name" value="HEPN_Swt1"/>
</dbReference>
<organism evidence="6 7">
    <name type="scientific">Desulfobulbus oralis</name>
    <dbReference type="NCBI Taxonomy" id="1986146"/>
    <lineage>
        <taxon>Bacteria</taxon>
        <taxon>Pseudomonadati</taxon>
        <taxon>Thermodesulfobacteriota</taxon>
        <taxon>Desulfobulbia</taxon>
        <taxon>Desulfobulbales</taxon>
        <taxon>Desulfobulbaceae</taxon>
        <taxon>Desulfobulbus</taxon>
    </lineage>
</organism>
<evidence type="ECO:0000313" key="6">
    <source>
        <dbReference type="EMBL" id="AVD71478.1"/>
    </source>
</evidence>
<dbReference type="InterPro" id="IPR038718">
    <property type="entry name" value="SNF2-like_sf"/>
</dbReference>
<evidence type="ECO:0000256" key="2">
    <source>
        <dbReference type="SAM" id="Coils"/>
    </source>
</evidence>
<dbReference type="CDD" id="cd18793">
    <property type="entry name" value="SF2_C_SNF"/>
    <property type="match status" value="1"/>
</dbReference>
<evidence type="ECO:0000256" key="3">
    <source>
        <dbReference type="SAM" id="MobiDB-lite"/>
    </source>
</evidence>
<keyword evidence="6" id="KW-0067">ATP-binding</keyword>
<evidence type="ECO:0000256" key="1">
    <source>
        <dbReference type="ARBA" id="ARBA00022801"/>
    </source>
</evidence>
<dbReference type="Proteomes" id="UP000239867">
    <property type="component" value="Chromosome"/>
</dbReference>
<accession>A0A2L1GPA7</accession>
<feature type="region of interest" description="Disordered" evidence="3">
    <location>
        <begin position="150"/>
        <end position="174"/>
    </location>
</feature>
<dbReference type="AlphaFoldDB" id="A0A2L1GPA7"/>
<dbReference type="OrthoDB" id="18878at2"/>
<dbReference type="Pfam" id="PF00271">
    <property type="entry name" value="Helicase_C"/>
    <property type="match status" value="1"/>
</dbReference>
<dbReference type="RefSeq" id="WP_104936733.1">
    <property type="nucleotide sequence ID" value="NZ_CP021255.1"/>
</dbReference>
<dbReference type="SMART" id="SM00490">
    <property type="entry name" value="HELICc"/>
    <property type="match status" value="1"/>
</dbReference>
<name>A0A2L1GPA7_9BACT</name>
<keyword evidence="1" id="KW-0378">Hydrolase</keyword>
<dbReference type="PROSITE" id="PS51192">
    <property type="entry name" value="HELICASE_ATP_BIND_1"/>
    <property type="match status" value="1"/>
</dbReference>
<dbReference type="InterPro" id="IPR001650">
    <property type="entry name" value="Helicase_C-like"/>
</dbReference>
<keyword evidence="2" id="KW-0175">Coiled coil</keyword>
<gene>
    <name evidence="6" type="ORF">CAY53_08380</name>
</gene>
<protein>
    <submittedName>
        <fullName evidence="6">Helicase</fullName>
    </submittedName>
</protein>